<accession>A0A1I3GLT4</accession>
<feature type="domain" description="Bacteriophage phiJL001 Gp84 C-terminal" evidence="1">
    <location>
        <begin position="195"/>
        <end position="277"/>
    </location>
</feature>
<proteinExistence type="predicted"/>
<dbReference type="RefSeq" id="WP_092860062.1">
    <property type="nucleotide sequence ID" value="NZ_FOQH01000005.1"/>
</dbReference>
<protein>
    <recommendedName>
        <fullName evidence="1">Bacteriophage phiJL001 Gp84 C-terminal domain-containing protein</fullName>
    </recommendedName>
</protein>
<keyword evidence="3" id="KW-1185">Reference proteome</keyword>
<dbReference type="AlphaFoldDB" id="A0A1I3GLT4"/>
<evidence type="ECO:0000259" key="1">
    <source>
        <dbReference type="Pfam" id="PF09356"/>
    </source>
</evidence>
<evidence type="ECO:0000313" key="2">
    <source>
        <dbReference type="EMBL" id="SFI24447.1"/>
    </source>
</evidence>
<reference evidence="2 3" key="1">
    <citation type="submission" date="2016-10" db="EMBL/GenBank/DDBJ databases">
        <authorList>
            <person name="de Groot N.N."/>
        </authorList>
    </citation>
    <scope>NUCLEOTIDE SEQUENCE [LARGE SCALE GENOMIC DNA]</scope>
    <source>
        <strain evidence="2 3">CGMCC 1.11030</strain>
    </source>
</reference>
<dbReference type="OrthoDB" id="1633386at2"/>
<dbReference type="Proteomes" id="UP000199377">
    <property type="component" value="Unassembled WGS sequence"/>
</dbReference>
<dbReference type="Pfam" id="PF09356">
    <property type="entry name" value="Phage_BR0599"/>
    <property type="match status" value="1"/>
</dbReference>
<dbReference type="STRING" id="1114924.SAMN05216258_105232"/>
<dbReference type="InterPro" id="IPR018964">
    <property type="entry name" value="Phage_phiJL001_Gp84_C"/>
</dbReference>
<gene>
    <name evidence="2" type="ORF">SAMN05216258_105232</name>
</gene>
<sequence length="297" mass="32601">MRELDRDLELALEGETTTLCRCWVVKRRDGVELGFTDHDQPLSFGGVEFEPETGFEGTQVESSLGLAVDNQETMGALRSDAIREKDILLGLYDGAEVTRWVVDFTDVGSREKLSVGVVGEIRRGDLAFELEILGRSEVLNRPLGRVFQRSCDAEVGDARCGVELDGAFRRSGEVLAVQDARRFAVAGNAAESPAGWFDYGKVEWTSGANDGQVVSVRRFYLQAGQMVVDLWNTPASPIQAGDGFRLVAGCDKTASTCKAKFANFLNFRGFPLMPGEDWSTAYPRSDELHDGGSLFHD</sequence>
<organism evidence="2 3">
    <name type="scientific">Albimonas pacifica</name>
    <dbReference type="NCBI Taxonomy" id="1114924"/>
    <lineage>
        <taxon>Bacteria</taxon>
        <taxon>Pseudomonadati</taxon>
        <taxon>Pseudomonadota</taxon>
        <taxon>Alphaproteobacteria</taxon>
        <taxon>Rhodobacterales</taxon>
        <taxon>Paracoccaceae</taxon>
        <taxon>Albimonas</taxon>
    </lineage>
</organism>
<dbReference type="InterPro" id="IPR011928">
    <property type="entry name" value="Phage_phiJL001_Gp84"/>
</dbReference>
<evidence type="ECO:0000313" key="3">
    <source>
        <dbReference type="Proteomes" id="UP000199377"/>
    </source>
</evidence>
<dbReference type="EMBL" id="FOQH01000005">
    <property type="protein sequence ID" value="SFI24447.1"/>
    <property type="molecule type" value="Genomic_DNA"/>
</dbReference>
<dbReference type="Pfam" id="PF09931">
    <property type="entry name" value="Phage_phiJL001_Gp84_N"/>
    <property type="match status" value="1"/>
</dbReference>
<name>A0A1I3GLT4_9RHOB</name>
<dbReference type="NCBIfam" id="TIGR02218">
    <property type="entry name" value="phg_TIGR02218"/>
    <property type="match status" value="1"/>
</dbReference>